<reference evidence="2" key="5">
    <citation type="journal article" date="2021" name="G3 (Bethesda)">
        <title>Aegilops tauschii genome assembly Aet v5.0 features greater sequence contiguity and improved annotation.</title>
        <authorList>
            <person name="Wang L."/>
            <person name="Zhu T."/>
            <person name="Rodriguez J.C."/>
            <person name="Deal K.R."/>
            <person name="Dubcovsky J."/>
            <person name="McGuire P.E."/>
            <person name="Lux T."/>
            <person name="Spannagl M."/>
            <person name="Mayer K.F.X."/>
            <person name="Baldrich P."/>
            <person name="Meyers B.C."/>
            <person name="Huo N."/>
            <person name="Gu Y.Q."/>
            <person name="Zhou H."/>
            <person name="Devos K.M."/>
            <person name="Bennetzen J.L."/>
            <person name="Unver T."/>
            <person name="Budak H."/>
            <person name="Gulick P.J."/>
            <person name="Galiba G."/>
            <person name="Kalapos B."/>
            <person name="Nelson D.R."/>
            <person name="Li P."/>
            <person name="You F.M."/>
            <person name="Luo M.C."/>
            <person name="Dvorak J."/>
        </authorList>
    </citation>
    <scope>NUCLEOTIDE SEQUENCE [LARGE SCALE GENOMIC DNA]</scope>
    <source>
        <strain evidence="2">cv. AL8/78</strain>
    </source>
</reference>
<dbReference type="Gramene" id="AET7Gv21087500.7">
    <property type="protein sequence ID" value="AET7Gv21087500.7"/>
    <property type="gene ID" value="AET7Gv21087500"/>
</dbReference>
<feature type="region of interest" description="Disordered" evidence="1">
    <location>
        <begin position="1"/>
        <end position="46"/>
    </location>
</feature>
<reference evidence="2" key="4">
    <citation type="submission" date="2019-03" db="UniProtKB">
        <authorList>
            <consortium name="EnsemblPlants"/>
        </authorList>
    </citation>
    <scope>IDENTIFICATION</scope>
</reference>
<feature type="compositionally biased region" description="Low complexity" evidence="1">
    <location>
        <begin position="1"/>
        <end position="27"/>
    </location>
</feature>
<name>A0A453SUX9_AEGTS</name>
<evidence type="ECO:0000256" key="1">
    <source>
        <dbReference type="SAM" id="MobiDB-lite"/>
    </source>
</evidence>
<reference evidence="3" key="1">
    <citation type="journal article" date="2014" name="Science">
        <title>Ancient hybridizations among the ancestral genomes of bread wheat.</title>
        <authorList>
            <consortium name="International Wheat Genome Sequencing Consortium,"/>
            <person name="Marcussen T."/>
            <person name="Sandve S.R."/>
            <person name="Heier L."/>
            <person name="Spannagl M."/>
            <person name="Pfeifer M."/>
            <person name="Jakobsen K.S."/>
            <person name="Wulff B.B."/>
            <person name="Steuernagel B."/>
            <person name="Mayer K.F."/>
            <person name="Olsen O.A."/>
        </authorList>
    </citation>
    <scope>NUCLEOTIDE SEQUENCE [LARGE SCALE GENOMIC DNA]</scope>
    <source>
        <strain evidence="3">cv. AL8/78</strain>
    </source>
</reference>
<reference evidence="3" key="2">
    <citation type="journal article" date="2017" name="Nat. Plants">
        <title>The Aegilops tauschii genome reveals multiple impacts of transposons.</title>
        <authorList>
            <person name="Zhao G."/>
            <person name="Zou C."/>
            <person name="Li K."/>
            <person name="Wang K."/>
            <person name="Li T."/>
            <person name="Gao L."/>
            <person name="Zhang X."/>
            <person name="Wang H."/>
            <person name="Yang Z."/>
            <person name="Liu X."/>
            <person name="Jiang W."/>
            <person name="Mao L."/>
            <person name="Kong X."/>
            <person name="Jiao Y."/>
            <person name="Jia J."/>
        </authorList>
    </citation>
    <scope>NUCLEOTIDE SEQUENCE [LARGE SCALE GENOMIC DNA]</scope>
    <source>
        <strain evidence="3">cv. AL8/78</strain>
    </source>
</reference>
<evidence type="ECO:0000313" key="3">
    <source>
        <dbReference type="Proteomes" id="UP000015105"/>
    </source>
</evidence>
<reference evidence="2" key="3">
    <citation type="journal article" date="2017" name="Nature">
        <title>Genome sequence of the progenitor of the wheat D genome Aegilops tauschii.</title>
        <authorList>
            <person name="Luo M.C."/>
            <person name="Gu Y.Q."/>
            <person name="Puiu D."/>
            <person name="Wang H."/>
            <person name="Twardziok S.O."/>
            <person name="Deal K.R."/>
            <person name="Huo N."/>
            <person name="Zhu T."/>
            <person name="Wang L."/>
            <person name="Wang Y."/>
            <person name="McGuire P.E."/>
            <person name="Liu S."/>
            <person name="Long H."/>
            <person name="Ramasamy R.K."/>
            <person name="Rodriguez J.C."/>
            <person name="Van S.L."/>
            <person name="Yuan L."/>
            <person name="Wang Z."/>
            <person name="Xia Z."/>
            <person name="Xiao L."/>
            <person name="Anderson O.D."/>
            <person name="Ouyang S."/>
            <person name="Liang Y."/>
            <person name="Zimin A.V."/>
            <person name="Pertea G."/>
            <person name="Qi P."/>
            <person name="Bennetzen J.L."/>
            <person name="Dai X."/>
            <person name="Dawson M.W."/>
            <person name="Muller H.G."/>
            <person name="Kugler K."/>
            <person name="Rivarola-Duarte L."/>
            <person name="Spannagl M."/>
            <person name="Mayer K.F.X."/>
            <person name="Lu F.H."/>
            <person name="Bevan M.W."/>
            <person name="Leroy P."/>
            <person name="Li P."/>
            <person name="You F.M."/>
            <person name="Sun Q."/>
            <person name="Liu Z."/>
            <person name="Lyons E."/>
            <person name="Wicker T."/>
            <person name="Salzberg S.L."/>
            <person name="Devos K.M."/>
            <person name="Dvorak J."/>
        </authorList>
    </citation>
    <scope>NUCLEOTIDE SEQUENCE [LARGE SCALE GENOMIC DNA]</scope>
    <source>
        <strain evidence="2">cv. AL8/78</strain>
    </source>
</reference>
<proteinExistence type="predicted"/>
<protein>
    <submittedName>
        <fullName evidence="2">Uncharacterized protein</fullName>
    </submittedName>
</protein>
<keyword evidence="3" id="KW-1185">Reference proteome</keyword>
<dbReference type="AlphaFoldDB" id="A0A453SUX9"/>
<dbReference type="Proteomes" id="UP000015105">
    <property type="component" value="Chromosome 7D"/>
</dbReference>
<dbReference type="EnsemblPlants" id="AET7Gv21087500.7">
    <property type="protein sequence ID" value="AET7Gv21087500.7"/>
    <property type="gene ID" value="AET7Gv21087500"/>
</dbReference>
<organism evidence="2 3">
    <name type="scientific">Aegilops tauschii subsp. strangulata</name>
    <name type="common">Goatgrass</name>
    <dbReference type="NCBI Taxonomy" id="200361"/>
    <lineage>
        <taxon>Eukaryota</taxon>
        <taxon>Viridiplantae</taxon>
        <taxon>Streptophyta</taxon>
        <taxon>Embryophyta</taxon>
        <taxon>Tracheophyta</taxon>
        <taxon>Spermatophyta</taxon>
        <taxon>Magnoliopsida</taxon>
        <taxon>Liliopsida</taxon>
        <taxon>Poales</taxon>
        <taxon>Poaceae</taxon>
        <taxon>BOP clade</taxon>
        <taxon>Pooideae</taxon>
        <taxon>Triticodae</taxon>
        <taxon>Triticeae</taxon>
        <taxon>Triticinae</taxon>
        <taxon>Aegilops</taxon>
    </lineage>
</organism>
<accession>A0A453SUX9</accession>
<evidence type="ECO:0000313" key="2">
    <source>
        <dbReference type="EnsemblPlants" id="AET7Gv21087500.7"/>
    </source>
</evidence>
<sequence length="122" mass="13603">MPTTCASARTRSGRTSSRRSSAGSGSREPCSRRPVPTPLSGSSNDTAHGYGASLIDHSLKLQLQNVCMLYFFFSWSDPWRTDSPAQVNLFVDHSEVMNLERLRGLDVRRSVRPLLPSPFFLM</sequence>